<protein>
    <submittedName>
        <fullName evidence="1 2">Uncharacterized protein</fullName>
    </submittedName>
</protein>
<proteinExistence type="predicted"/>
<dbReference type="EMBL" id="ABEU02000017">
    <property type="protein sequence ID" value="PNR35637.1"/>
    <property type="molecule type" value="Genomic_DNA"/>
</dbReference>
<reference evidence="1 3" key="2">
    <citation type="journal article" date="2018" name="Plant J.">
        <title>The Physcomitrella patens chromosome-scale assembly reveals moss genome structure and evolution.</title>
        <authorList>
            <person name="Lang D."/>
            <person name="Ullrich K.K."/>
            <person name="Murat F."/>
            <person name="Fuchs J."/>
            <person name="Jenkins J."/>
            <person name="Haas F.B."/>
            <person name="Piednoel M."/>
            <person name="Gundlach H."/>
            <person name="Van Bel M."/>
            <person name="Meyberg R."/>
            <person name="Vives C."/>
            <person name="Morata J."/>
            <person name="Symeonidi A."/>
            <person name="Hiss M."/>
            <person name="Muchero W."/>
            <person name="Kamisugi Y."/>
            <person name="Saleh O."/>
            <person name="Blanc G."/>
            <person name="Decker E.L."/>
            <person name="van Gessel N."/>
            <person name="Grimwood J."/>
            <person name="Hayes R.D."/>
            <person name="Graham S.W."/>
            <person name="Gunter L.E."/>
            <person name="McDaniel S.F."/>
            <person name="Hoernstein S.N.W."/>
            <person name="Larsson A."/>
            <person name="Li F.W."/>
            <person name="Perroud P.F."/>
            <person name="Phillips J."/>
            <person name="Ranjan P."/>
            <person name="Rokshar D.S."/>
            <person name="Rothfels C.J."/>
            <person name="Schneider L."/>
            <person name="Shu S."/>
            <person name="Stevenson D.W."/>
            <person name="Thummler F."/>
            <person name="Tillich M."/>
            <person name="Villarreal Aguilar J.C."/>
            <person name="Widiez T."/>
            <person name="Wong G.K."/>
            <person name="Wymore A."/>
            <person name="Zhang Y."/>
            <person name="Zimmer A.D."/>
            <person name="Quatrano R.S."/>
            <person name="Mayer K.F.X."/>
            <person name="Goodstein D."/>
            <person name="Casacuberta J.M."/>
            <person name="Vandepoele K."/>
            <person name="Reski R."/>
            <person name="Cuming A.C."/>
            <person name="Tuskan G.A."/>
            <person name="Maumus F."/>
            <person name="Salse J."/>
            <person name="Schmutz J."/>
            <person name="Rensing S.A."/>
        </authorList>
    </citation>
    <scope>NUCLEOTIDE SEQUENCE [LARGE SCALE GENOMIC DNA]</scope>
    <source>
        <strain evidence="2 3">cv. Gransden 2004</strain>
    </source>
</reference>
<evidence type="ECO:0000313" key="2">
    <source>
        <dbReference type="EnsemblPlants" id="PAC:32908350.CDS.1"/>
    </source>
</evidence>
<dbReference type="Proteomes" id="UP000006727">
    <property type="component" value="Chromosome 17"/>
</dbReference>
<evidence type="ECO:0000313" key="3">
    <source>
        <dbReference type="Proteomes" id="UP000006727"/>
    </source>
</evidence>
<accession>A0A2K1J290</accession>
<sequence>MSSRLNQDLVSSDAFAFSLCVSCSCLQLTSFLACLLPSSSSSSSSALIFSSSPPPFPHIPLFVSSPAVSVLSSLTHPPPCALRSHCLLYAAKIEATPTPPPPIGNGTP</sequence>
<dbReference type="Gramene" id="Pp3c17_390V3.1">
    <property type="protein sequence ID" value="PAC:32908350.CDS.1"/>
    <property type="gene ID" value="Pp3c17_390"/>
</dbReference>
<gene>
    <name evidence="1" type="ORF">PHYPA_021487</name>
</gene>
<dbReference type="PROSITE" id="PS51257">
    <property type="entry name" value="PROKAR_LIPOPROTEIN"/>
    <property type="match status" value="1"/>
</dbReference>
<name>A0A2K1J290_PHYPA</name>
<organism evidence="1">
    <name type="scientific">Physcomitrium patens</name>
    <name type="common">Spreading-leaved earth moss</name>
    <name type="synonym">Physcomitrella patens</name>
    <dbReference type="NCBI Taxonomy" id="3218"/>
    <lineage>
        <taxon>Eukaryota</taxon>
        <taxon>Viridiplantae</taxon>
        <taxon>Streptophyta</taxon>
        <taxon>Embryophyta</taxon>
        <taxon>Bryophyta</taxon>
        <taxon>Bryophytina</taxon>
        <taxon>Bryopsida</taxon>
        <taxon>Funariidae</taxon>
        <taxon>Funariales</taxon>
        <taxon>Funariaceae</taxon>
        <taxon>Physcomitrium</taxon>
    </lineage>
</organism>
<reference evidence="1 3" key="1">
    <citation type="journal article" date="2008" name="Science">
        <title>The Physcomitrella genome reveals evolutionary insights into the conquest of land by plants.</title>
        <authorList>
            <person name="Rensing S."/>
            <person name="Lang D."/>
            <person name="Zimmer A."/>
            <person name="Terry A."/>
            <person name="Salamov A."/>
            <person name="Shapiro H."/>
            <person name="Nishiyama T."/>
            <person name="Perroud P.-F."/>
            <person name="Lindquist E."/>
            <person name="Kamisugi Y."/>
            <person name="Tanahashi T."/>
            <person name="Sakakibara K."/>
            <person name="Fujita T."/>
            <person name="Oishi K."/>
            <person name="Shin-I T."/>
            <person name="Kuroki Y."/>
            <person name="Toyoda A."/>
            <person name="Suzuki Y."/>
            <person name="Hashimoto A."/>
            <person name="Yamaguchi K."/>
            <person name="Sugano A."/>
            <person name="Kohara Y."/>
            <person name="Fujiyama A."/>
            <person name="Anterola A."/>
            <person name="Aoki S."/>
            <person name="Ashton N."/>
            <person name="Barbazuk W.B."/>
            <person name="Barker E."/>
            <person name="Bennetzen J."/>
            <person name="Bezanilla M."/>
            <person name="Blankenship R."/>
            <person name="Cho S.H."/>
            <person name="Dutcher S."/>
            <person name="Estelle M."/>
            <person name="Fawcett J.A."/>
            <person name="Gundlach H."/>
            <person name="Hanada K."/>
            <person name="Heyl A."/>
            <person name="Hicks K.A."/>
            <person name="Hugh J."/>
            <person name="Lohr M."/>
            <person name="Mayer K."/>
            <person name="Melkozernov A."/>
            <person name="Murata T."/>
            <person name="Nelson D."/>
            <person name="Pils B."/>
            <person name="Prigge M."/>
            <person name="Reiss B."/>
            <person name="Renner T."/>
            <person name="Rombauts S."/>
            <person name="Rushton P."/>
            <person name="Sanderfoot A."/>
            <person name="Schween G."/>
            <person name="Shiu S.-H."/>
            <person name="Stueber K."/>
            <person name="Theodoulou F.L."/>
            <person name="Tu H."/>
            <person name="Van de Peer Y."/>
            <person name="Verrier P.J."/>
            <person name="Waters E."/>
            <person name="Wood A."/>
            <person name="Yang L."/>
            <person name="Cove D."/>
            <person name="Cuming A."/>
            <person name="Hasebe M."/>
            <person name="Lucas S."/>
            <person name="Mishler D.B."/>
            <person name="Reski R."/>
            <person name="Grigoriev I."/>
            <person name="Quatrano R.S."/>
            <person name="Boore J.L."/>
        </authorList>
    </citation>
    <scope>NUCLEOTIDE SEQUENCE [LARGE SCALE GENOMIC DNA]</scope>
    <source>
        <strain evidence="2 3">cv. Gransden 2004</strain>
    </source>
</reference>
<reference evidence="2" key="3">
    <citation type="submission" date="2020-12" db="UniProtKB">
        <authorList>
            <consortium name="EnsemblPlants"/>
        </authorList>
    </citation>
    <scope>IDENTIFICATION</scope>
</reference>
<dbReference type="InParanoid" id="A0A2K1J290"/>
<evidence type="ECO:0000313" key="1">
    <source>
        <dbReference type="EMBL" id="PNR35637.1"/>
    </source>
</evidence>
<keyword evidence="3" id="KW-1185">Reference proteome</keyword>
<dbReference type="EnsemblPlants" id="Pp3c17_390V3.1">
    <property type="protein sequence ID" value="PAC:32908350.CDS.1"/>
    <property type="gene ID" value="Pp3c17_390"/>
</dbReference>
<dbReference type="AlphaFoldDB" id="A0A2K1J290"/>